<dbReference type="CDD" id="cd04242">
    <property type="entry name" value="AAK_G5K_ProB"/>
    <property type="match status" value="1"/>
</dbReference>
<dbReference type="PANTHER" id="PTHR43654">
    <property type="entry name" value="GLUTAMATE 5-KINASE"/>
    <property type="match status" value="1"/>
</dbReference>
<accession>A0ABT4JW74</accession>
<comment type="similarity">
    <text evidence="8">Belongs to the glutamate 5-kinase family.</text>
</comment>
<evidence type="ECO:0000259" key="9">
    <source>
        <dbReference type="SMART" id="SM00359"/>
    </source>
</evidence>
<comment type="function">
    <text evidence="8">Catalyzes the transfer of a phosphate group to glutamate to form L-glutamate 5-phosphate.</text>
</comment>
<feature type="binding site" evidence="8">
    <location>
        <begin position="217"/>
        <end position="223"/>
    </location>
    <ligand>
        <name>ATP</name>
        <dbReference type="ChEBI" id="CHEBI:30616"/>
    </ligand>
</feature>
<evidence type="ECO:0000256" key="5">
    <source>
        <dbReference type="ARBA" id="ARBA00022741"/>
    </source>
</evidence>
<evidence type="ECO:0000256" key="8">
    <source>
        <dbReference type="HAMAP-Rule" id="MF_00456"/>
    </source>
</evidence>
<evidence type="ECO:0000256" key="1">
    <source>
        <dbReference type="ARBA" id="ARBA00022490"/>
    </source>
</evidence>
<organism evidence="10 11">
    <name type="scientific">Marinomonas phaeophyticola</name>
    <dbReference type="NCBI Taxonomy" id="3004091"/>
    <lineage>
        <taxon>Bacteria</taxon>
        <taxon>Pseudomonadati</taxon>
        <taxon>Pseudomonadota</taxon>
        <taxon>Gammaproteobacteria</taxon>
        <taxon>Oceanospirillales</taxon>
        <taxon>Oceanospirillaceae</taxon>
        <taxon>Marinomonas</taxon>
    </lineage>
</organism>
<sequence length="374" mass="40012">MEMREKIAKAQRVVVKIGSALLTNDGQGLDVESIAKWVEQIARLRESGKEVVLVSSGSIAAGMTRLGFSSRPKQVNELQAAAALGQMKLIGLYESYFVNHGLYTAQILLTNDDLSNRRRYLNARSTLRTLLSFGVVPIVNENDTVVTDEIRFGDNDTLGALVANLVEADVLIILTDQLGLYDKNPRNHDDAQLIPRAFASDDRLEAMASGGAGALGSGGMLTKIRAARLAARSGADTVIVSGRENEVISRVVAGEAMGTWLQPEHGRLAARKQWLAGHLKSRGSLVLDDGAVKALRSGGKSLLPVGVLDAEGAFSRGDMVRCTDERGLLVARGLVNYGVAEALKLMGHASSEIGSILGYEGEPELIHCDDLVIV</sequence>
<gene>
    <name evidence="8 10" type="primary">proB</name>
    <name evidence="10" type="ORF">O1D97_12845</name>
</gene>
<dbReference type="InterPro" id="IPR005715">
    <property type="entry name" value="Glu_5kinase/COase_Synthase"/>
</dbReference>
<comment type="pathway">
    <text evidence="8">Amino-acid biosynthesis; L-proline biosynthesis; L-glutamate 5-semialdehyde from L-glutamate: step 1/2.</text>
</comment>
<dbReference type="PROSITE" id="PS00902">
    <property type="entry name" value="GLUTAMATE_5_KINASE"/>
    <property type="match status" value="1"/>
</dbReference>
<dbReference type="HAMAP" id="MF_00456">
    <property type="entry name" value="ProB"/>
    <property type="match status" value="1"/>
</dbReference>
<dbReference type="InterPro" id="IPR001057">
    <property type="entry name" value="Glu/AcGlu_kinase"/>
</dbReference>
<name>A0ABT4JW74_9GAMM</name>
<comment type="caution">
    <text evidence="10">The sequence shown here is derived from an EMBL/GenBank/DDBJ whole genome shotgun (WGS) entry which is preliminary data.</text>
</comment>
<evidence type="ECO:0000313" key="10">
    <source>
        <dbReference type="EMBL" id="MCZ2722471.1"/>
    </source>
</evidence>
<keyword evidence="2 8" id="KW-0028">Amino-acid biosynthesis</keyword>
<feature type="binding site" evidence="8">
    <location>
        <position position="143"/>
    </location>
    <ligand>
        <name>substrate</name>
    </ligand>
</feature>
<dbReference type="InterPro" id="IPR036393">
    <property type="entry name" value="AceGlu_kinase-like_sf"/>
</dbReference>
<evidence type="ECO:0000256" key="3">
    <source>
        <dbReference type="ARBA" id="ARBA00022650"/>
    </source>
</evidence>
<feature type="domain" description="PUA" evidence="9">
    <location>
        <begin position="283"/>
        <end position="366"/>
    </location>
</feature>
<dbReference type="EMBL" id="JAPUBN010000018">
    <property type="protein sequence ID" value="MCZ2722471.1"/>
    <property type="molecule type" value="Genomic_DNA"/>
</dbReference>
<evidence type="ECO:0000256" key="4">
    <source>
        <dbReference type="ARBA" id="ARBA00022679"/>
    </source>
</evidence>
<keyword evidence="6 8" id="KW-0418">Kinase</keyword>
<comment type="subcellular location">
    <subcellularLocation>
        <location evidence="8">Cytoplasm</location>
    </subcellularLocation>
</comment>
<feature type="binding site" evidence="8">
    <location>
        <position position="16"/>
    </location>
    <ligand>
        <name>ATP</name>
        <dbReference type="ChEBI" id="CHEBI:30616"/>
    </ligand>
</feature>
<evidence type="ECO:0000313" key="11">
    <source>
        <dbReference type="Proteomes" id="UP001149719"/>
    </source>
</evidence>
<keyword evidence="4 8" id="KW-0808">Transferase</keyword>
<reference evidence="10" key="1">
    <citation type="submission" date="2022-12" db="EMBL/GenBank/DDBJ databases">
        <title>Marinomonas 15G1-11 sp. nov, isolated from marine algae.</title>
        <authorList>
            <person name="Butt M."/>
            <person name="Choi D.G."/>
            <person name="Kim J.M."/>
            <person name="Lee J.K."/>
            <person name="Baek J.H."/>
            <person name="Jeon C.O."/>
        </authorList>
    </citation>
    <scope>NUCLEOTIDE SEQUENCE</scope>
    <source>
        <strain evidence="10">15G1-11</strain>
    </source>
</reference>
<dbReference type="InterPro" id="IPR001048">
    <property type="entry name" value="Asp/Glu/Uridylate_kinase"/>
</dbReference>
<keyword evidence="11" id="KW-1185">Reference proteome</keyword>
<proteinExistence type="inferred from homology"/>
<feature type="binding site" evidence="8">
    <location>
        <position position="155"/>
    </location>
    <ligand>
        <name>substrate</name>
    </ligand>
</feature>
<dbReference type="EC" id="2.7.2.11" evidence="8"/>
<dbReference type="PANTHER" id="PTHR43654:SF1">
    <property type="entry name" value="ISOPENTENYL PHOSPHATE KINASE"/>
    <property type="match status" value="1"/>
</dbReference>
<dbReference type="Proteomes" id="UP001149719">
    <property type="component" value="Unassembled WGS sequence"/>
</dbReference>
<evidence type="ECO:0000256" key="7">
    <source>
        <dbReference type="ARBA" id="ARBA00022840"/>
    </source>
</evidence>
<comment type="catalytic activity">
    <reaction evidence="8">
        <text>L-glutamate + ATP = L-glutamyl 5-phosphate + ADP</text>
        <dbReference type="Rhea" id="RHEA:14877"/>
        <dbReference type="ChEBI" id="CHEBI:29985"/>
        <dbReference type="ChEBI" id="CHEBI:30616"/>
        <dbReference type="ChEBI" id="CHEBI:58274"/>
        <dbReference type="ChEBI" id="CHEBI:456216"/>
        <dbReference type="EC" id="2.7.2.11"/>
    </reaction>
</comment>
<evidence type="ECO:0000256" key="6">
    <source>
        <dbReference type="ARBA" id="ARBA00022777"/>
    </source>
</evidence>
<dbReference type="InterPro" id="IPR011529">
    <property type="entry name" value="Glu_5kinase"/>
</dbReference>
<dbReference type="InterPro" id="IPR041739">
    <property type="entry name" value="G5K_ProB"/>
</dbReference>
<dbReference type="InterPro" id="IPR036974">
    <property type="entry name" value="PUA_sf"/>
</dbReference>
<feature type="binding site" evidence="8">
    <location>
        <begin position="175"/>
        <end position="176"/>
    </location>
    <ligand>
        <name>ATP</name>
        <dbReference type="ChEBI" id="CHEBI:30616"/>
    </ligand>
</feature>
<feature type="binding site" evidence="8">
    <location>
        <position position="56"/>
    </location>
    <ligand>
        <name>substrate</name>
    </ligand>
</feature>
<dbReference type="InterPro" id="IPR019797">
    <property type="entry name" value="Glutamate_5-kinase_CS"/>
</dbReference>
<keyword evidence="7 8" id="KW-0067">ATP-binding</keyword>
<keyword evidence="5 8" id="KW-0547">Nucleotide-binding</keyword>
<protein>
    <recommendedName>
        <fullName evidence="8">Glutamate 5-kinase</fullName>
        <ecNumber evidence="8">2.7.2.11</ecNumber>
    </recommendedName>
    <alternativeName>
        <fullName evidence="8">Gamma-glutamyl kinase</fullName>
        <shortName evidence="8">GK</shortName>
    </alternativeName>
</protein>
<dbReference type="Gene3D" id="2.30.130.10">
    <property type="entry name" value="PUA domain"/>
    <property type="match status" value="1"/>
</dbReference>
<dbReference type="CDD" id="cd21157">
    <property type="entry name" value="PUA_G5K"/>
    <property type="match status" value="1"/>
</dbReference>
<dbReference type="GO" id="GO:0004349">
    <property type="term" value="F:glutamate 5-kinase activity"/>
    <property type="evidence" value="ECO:0007669"/>
    <property type="project" value="UniProtKB-EC"/>
</dbReference>
<dbReference type="SMART" id="SM00359">
    <property type="entry name" value="PUA"/>
    <property type="match status" value="1"/>
</dbReference>
<dbReference type="SUPFAM" id="SSF88697">
    <property type="entry name" value="PUA domain-like"/>
    <property type="match status" value="1"/>
</dbReference>
<evidence type="ECO:0000256" key="2">
    <source>
        <dbReference type="ARBA" id="ARBA00022605"/>
    </source>
</evidence>
<dbReference type="PRINTS" id="PR00474">
    <property type="entry name" value="GLU5KINASE"/>
</dbReference>
<dbReference type="SUPFAM" id="SSF53633">
    <property type="entry name" value="Carbamate kinase-like"/>
    <property type="match status" value="1"/>
</dbReference>
<dbReference type="Pfam" id="PF00696">
    <property type="entry name" value="AA_kinase"/>
    <property type="match status" value="1"/>
</dbReference>
<keyword evidence="3 8" id="KW-0641">Proline biosynthesis</keyword>
<dbReference type="Pfam" id="PF01472">
    <property type="entry name" value="PUA"/>
    <property type="match status" value="1"/>
</dbReference>
<dbReference type="PROSITE" id="PS50890">
    <property type="entry name" value="PUA"/>
    <property type="match status" value="1"/>
</dbReference>
<dbReference type="NCBIfam" id="TIGR01027">
    <property type="entry name" value="proB"/>
    <property type="match status" value="1"/>
</dbReference>
<dbReference type="Gene3D" id="3.40.1160.10">
    <property type="entry name" value="Acetylglutamate kinase-like"/>
    <property type="match status" value="1"/>
</dbReference>
<dbReference type="InterPro" id="IPR015947">
    <property type="entry name" value="PUA-like_sf"/>
</dbReference>
<keyword evidence="1 8" id="KW-0963">Cytoplasm</keyword>
<dbReference type="RefSeq" id="WP_269126137.1">
    <property type="nucleotide sequence ID" value="NZ_JAPUBN010000018.1"/>
</dbReference>
<dbReference type="PIRSF" id="PIRSF000729">
    <property type="entry name" value="GK"/>
    <property type="match status" value="1"/>
</dbReference>
<dbReference type="InterPro" id="IPR002478">
    <property type="entry name" value="PUA"/>
</dbReference>